<keyword evidence="5" id="KW-0862">Zinc</keyword>
<evidence type="ECO:0000313" key="14">
    <source>
        <dbReference type="Proteomes" id="UP000658514"/>
    </source>
</evidence>
<dbReference type="Pfam" id="PF01385">
    <property type="entry name" value="OrfB_IS605"/>
    <property type="match status" value="1"/>
</dbReference>
<evidence type="ECO:0000259" key="11">
    <source>
        <dbReference type="Pfam" id="PF07282"/>
    </source>
</evidence>
<evidence type="ECO:0000256" key="5">
    <source>
        <dbReference type="ARBA" id="ARBA00022833"/>
    </source>
</evidence>
<feature type="domain" description="Transposase putative helix-turn-helix" evidence="12">
    <location>
        <begin position="1"/>
        <end position="45"/>
    </location>
</feature>
<accession>A0ABR8A938</accession>
<dbReference type="InterPro" id="IPR010095">
    <property type="entry name" value="Cas12f1-like_TNB"/>
</dbReference>
<sequence length="414" mass="47280">MEKAYCYRFYPTTEQEQILRRTIGCVRLVFNKALAARTEAWYERQQKVDYVQSSAMLTQWKKLEDLQFLNEVSCVPLQQSLRQLQSAFTNFFAGRAKYPNFKNKRSGGSAEFTKSAFRWKDGQVYLAKCSEPLPIKWSRQLPNRCEPSTITVRLEPSGRWFVSLRIDDPTDETMRPVDSAVGLDVGVSSLVTLSTGEKIANPKAFDKHYQKLRKAQKSLSRKHKASRNRDKARLKVARLQAKISDARIDHLHKLTTRLIRENQTIVVEDLAVKNMVSQRVGRVSRLEATGEPVRVNNPKLARAISDAAWGELVRQLEYKALWYGRNLVKIDRWFPSSKRCGNCGHIVDKLPLSIREWDCPNCGTHHDRDINAAKNILAVGHTVAVCGASVRPHRHKSKGLLRKSSNGKKQKPKS</sequence>
<evidence type="ECO:0000313" key="13">
    <source>
        <dbReference type="EMBL" id="MBD2196502.1"/>
    </source>
</evidence>
<keyword evidence="6" id="KW-0238">DNA-binding</keyword>
<evidence type="ECO:0000256" key="2">
    <source>
        <dbReference type="ARBA" id="ARBA00011044"/>
    </source>
</evidence>
<dbReference type="Pfam" id="PF12323">
    <property type="entry name" value="HTH_OrfB_IS605"/>
    <property type="match status" value="1"/>
</dbReference>
<reference evidence="13 14" key="1">
    <citation type="journal article" date="2020" name="ISME J.">
        <title>Comparative genomics reveals insights into cyanobacterial evolution and habitat adaptation.</title>
        <authorList>
            <person name="Chen M.Y."/>
            <person name="Teng W.K."/>
            <person name="Zhao L."/>
            <person name="Hu C.X."/>
            <person name="Zhou Y.K."/>
            <person name="Han B.P."/>
            <person name="Song L.R."/>
            <person name="Shu W.S."/>
        </authorList>
    </citation>
    <scope>NUCLEOTIDE SEQUENCE [LARGE SCALE GENOMIC DNA]</scope>
    <source>
        <strain evidence="13 14">FACHB-288</strain>
    </source>
</reference>
<dbReference type="InterPro" id="IPR001959">
    <property type="entry name" value="Transposase"/>
</dbReference>
<protein>
    <submittedName>
        <fullName evidence="13">IS200/IS605 family element transposase accessory protein TnpB</fullName>
    </submittedName>
</protein>
<evidence type="ECO:0000256" key="4">
    <source>
        <dbReference type="ARBA" id="ARBA00022723"/>
    </source>
</evidence>
<feature type="domain" description="Probable transposase IS891/IS1136/IS1341" evidence="10">
    <location>
        <begin position="169"/>
        <end position="276"/>
    </location>
</feature>
<evidence type="ECO:0000256" key="8">
    <source>
        <dbReference type="SAM" id="Coils"/>
    </source>
</evidence>
<evidence type="ECO:0000256" key="3">
    <source>
        <dbReference type="ARBA" id="ARBA00022578"/>
    </source>
</evidence>
<dbReference type="NCBIfam" id="TIGR01766">
    <property type="entry name" value="IS200/IS605 family accessory protein TnpB-like domain"/>
    <property type="match status" value="1"/>
</dbReference>
<evidence type="ECO:0000259" key="10">
    <source>
        <dbReference type="Pfam" id="PF01385"/>
    </source>
</evidence>
<feature type="region of interest" description="Disordered" evidence="9">
    <location>
        <begin position="391"/>
        <end position="414"/>
    </location>
</feature>
<feature type="coiled-coil region" evidence="8">
    <location>
        <begin position="222"/>
        <end position="249"/>
    </location>
</feature>
<organism evidence="13 14">
    <name type="scientific">Calothrix parietina FACHB-288</name>
    <dbReference type="NCBI Taxonomy" id="2692896"/>
    <lineage>
        <taxon>Bacteria</taxon>
        <taxon>Bacillati</taxon>
        <taxon>Cyanobacteriota</taxon>
        <taxon>Cyanophyceae</taxon>
        <taxon>Nostocales</taxon>
        <taxon>Calotrichaceae</taxon>
        <taxon>Calothrix</taxon>
    </lineage>
</organism>
<keyword evidence="4" id="KW-0479">Metal-binding</keyword>
<proteinExistence type="inferred from homology"/>
<gene>
    <name evidence="13" type="primary">tnpB</name>
    <name evidence="13" type="ORF">H6G24_13500</name>
</gene>
<dbReference type="EMBL" id="JACJQH010000018">
    <property type="protein sequence ID" value="MBD2196502.1"/>
    <property type="molecule type" value="Genomic_DNA"/>
</dbReference>
<dbReference type="InterPro" id="IPR021027">
    <property type="entry name" value="Transposase_put_HTH"/>
</dbReference>
<keyword evidence="8" id="KW-0175">Coiled coil</keyword>
<evidence type="ECO:0000256" key="9">
    <source>
        <dbReference type="SAM" id="MobiDB-lite"/>
    </source>
</evidence>
<evidence type="ECO:0000256" key="7">
    <source>
        <dbReference type="ARBA" id="ARBA00023172"/>
    </source>
</evidence>
<dbReference type="Pfam" id="PF07282">
    <property type="entry name" value="Cas12f1-like_TNB"/>
    <property type="match status" value="1"/>
</dbReference>
<keyword evidence="3" id="KW-0815">Transposition</keyword>
<keyword evidence="14" id="KW-1185">Reference proteome</keyword>
<comment type="caution">
    <text evidence="13">The sequence shown here is derived from an EMBL/GenBank/DDBJ whole genome shotgun (WGS) entry which is preliminary data.</text>
</comment>
<comment type="similarity">
    <text evidence="1">In the C-terminal section; belongs to the transposase 35 family.</text>
</comment>
<evidence type="ECO:0000256" key="6">
    <source>
        <dbReference type="ARBA" id="ARBA00023125"/>
    </source>
</evidence>
<dbReference type="InterPro" id="IPR051399">
    <property type="entry name" value="RNA-guided_DNA_endo/Transpos"/>
</dbReference>
<comment type="similarity">
    <text evidence="2">In the N-terminal section; belongs to the transposase 2 family.</text>
</comment>
<dbReference type="PANTHER" id="PTHR30405:SF25">
    <property type="entry name" value="RNA-GUIDED DNA ENDONUCLEASE INSQ-RELATED"/>
    <property type="match status" value="1"/>
</dbReference>
<dbReference type="NCBIfam" id="NF040570">
    <property type="entry name" value="guided_TnpB"/>
    <property type="match status" value="1"/>
</dbReference>
<feature type="domain" description="Cas12f1-like TNB" evidence="11">
    <location>
        <begin position="309"/>
        <end position="376"/>
    </location>
</feature>
<name>A0ABR8A938_9CYAN</name>
<dbReference type="RefSeq" id="WP_190540599.1">
    <property type="nucleotide sequence ID" value="NZ_CAWPNO010000049.1"/>
</dbReference>
<dbReference type="PANTHER" id="PTHR30405">
    <property type="entry name" value="TRANSPOSASE"/>
    <property type="match status" value="1"/>
</dbReference>
<evidence type="ECO:0000256" key="1">
    <source>
        <dbReference type="ARBA" id="ARBA00008761"/>
    </source>
</evidence>
<dbReference type="Proteomes" id="UP000658514">
    <property type="component" value="Unassembled WGS sequence"/>
</dbReference>
<keyword evidence="7" id="KW-0233">DNA recombination</keyword>
<evidence type="ECO:0000259" key="12">
    <source>
        <dbReference type="Pfam" id="PF12323"/>
    </source>
</evidence>